<dbReference type="EMBL" id="ML122268">
    <property type="protein sequence ID" value="RPD59743.1"/>
    <property type="molecule type" value="Genomic_DNA"/>
</dbReference>
<accession>A0A5C2S7B8</accession>
<evidence type="ECO:0000313" key="9">
    <source>
        <dbReference type="EMBL" id="RPD59743.1"/>
    </source>
</evidence>
<feature type="transmembrane region" description="Helical" evidence="7">
    <location>
        <begin position="171"/>
        <end position="193"/>
    </location>
</feature>
<dbReference type="GO" id="GO:0016020">
    <property type="term" value="C:membrane"/>
    <property type="evidence" value="ECO:0007669"/>
    <property type="project" value="UniProtKB-SubCell"/>
</dbReference>
<keyword evidence="10" id="KW-1185">Reference proteome</keyword>
<reference evidence="9" key="1">
    <citation type="journal article" date="2018" name="Genome Biol. Evol.">
        <title>Genomics and development of Lentinus tigrinus, a white-rot wood-decaying mushroom with dimorphic fruiting bodies.</title>
        <authorList>
            <person name="Wu B."/>
            <person name="Xu Z."/>
            <person name="Knudson A."/>
            <person name="Carlson A."/>
            <person name="Chen N."/>
            <person name="Kovaka S."/>
            <person name="LaButti K."/>
            <person name="Lipzen A."/>
            <person name="Pennachio C."/>
            <person name="Riley R."/>
            <person name="Schakwitz W."/>
            <person name="Umezawa K."/>
            <person name="Ohm R.A."/>
            <person name="Grigoriev I.V."/>
            <person name="Nagy L.G."/>
            <person name="Gibbons J."/>
            <person name="Hibbett D."/>
        </authorList>
    </citation>
    <scope>NUCLEOTIDE SEQUENCE [LARGE SCALE GENOMIC DNA]</scope>
    <source>
        <strain evidence="9">ALCF2SS1-6</strain>
    </source>
</reference>
<protein>
    <submittedName>
        <fullName evidence="9">Amino acid permease</fullName>
    </submittedName>
</protein>
<dbReference type="InterPro" id="IPR004840">
    <property type="entry name" value="Amino_acid_permease_CS"/>
</dbReference>
<feature type="transmembrane region" description="Helical" evidence="7">
    <location>
        <begin position="419"/>
        <end position="439"/>
    </location>
</feature>
<feature type="transmembrane region" description="Helical" evidence="7">
    <location>
        <begin position="446"/>
        <end position="470"/>
    </location>
</feature>
<feature type="domain" description="Amino acid permease/ SLC12A" evidence="8">
    <location>
        <begin position="90"/>
        <end position="549"/>
    </location>
</feature>
<keyword evidence="2" id="KW-0813">Transport</keyword>
<dbReference type="PANTHER" id="PTHR43341">
    <property type="entry name" value="AMINO ACID PERMEASE"/>
    <property type="match status" value="1"/>
</dbReference>
<keyword evidence="4" id="KW-0029">Amino-acid transport</keyword>
<feature type="transmembrane region" description="Helical" evidence="7">
    <location>
        <begin position="529"/>
        <end position="547"/>
    </location>
</feature>
<dbReference type="FunFam" id="1.20.1740.10:FF:000006">
    <property type="entry name" value="General amino acid permease"/>
    <property type="match status" value="1"/>
</dbReference>
<name>A0A5C2S7B8_9APHY</name>
<evidence type="ECO:0000259" key="8">
    <source>
        <dbReference type="Pfam" id="PF00324"/>
    </source>
</evidence>
<evidence type="ECO:0000256" key="4">
    <source>
        <dbReference type="ARBA" id="ARBA00022970"/>
    </source>
</evidence>
<evidence type="ECO:0000256" key="7">
    <source>
        <dbReference type="SAM" id="Phobius"/>
    </source>
</evidence>
<feature type="transmembrane region" description="Helical" evidence="7">
    <location>
        <begin position="200"/>
        <end position="220"/>
    </location>
</feature>
<dbReference type="STRING" id="1328759.A0A5C2S7B8"/>
<evidence type="ECO:0000256" key="1">
    <source>
        <dbReference type="ARBA" id="ARBA00004141"/>
    </source>
</evidence>
<gene>
    <name evidence="9" type="ORF">L227DRAFT_110215</name>
</gene>
<evidence type="ECO:0000313" key="10">
    <source>
        <dbReference type="Proteomes" id="UP000313359"/>
    </source>
</evidence>
<feature type="transmembrane region" description="Helical" evidence="7">
    <location>
        <begin position="496"/>
        <end position="517"/>
    </location>
</feature>
<dbReference type="OrthoDB" id="10062876at2759"/>
<proteinExistence type="predicted"/>
<dbReference type="PIRSF" id="PIRSF006060">
    <property type="entry name" value="AA_transporter"/>
    <property type="match status" value="1"/>
</dbReference>
<dbReference type="Gene3D" id="1.20.1740.10">
    <property type="entry name" value="Amino acid/polyamine transporter I"/>
    <property type="match status" value="1"/>
</dbReference>
<dbReference type="Proteomes" id="UP000313359">
    <property type="component" value="Unassembled WGS sequence"/>
</dbReference>
<dbReference type="AlphaFoldDB" id="A0A5C2S7B8"/>
<dbReference type="PROSITE" id="PS00218">
    <property type="entry name" value="AMINO_ACID_PERMEASE_1"/>
    <property type="match status" value="1"/>
</dbReference>
<keyword evidence="6 7" id="KW-0472">Membrane</keyword>
<organism evidence="9 10">
    <name type="scientific">Lentinus tigrinus ALCF2SS1-6</name>
    <dbReference type="NCBI Taxonomy" id="1328759"/>
    <lineage>
        <taxon>Eukaryota</taxon>
        <taxon>Fungi</taxon>
        <taxon>Dikarya</taxon>
        <taxon>Basidiomycota</taxon>
        <taxon>Agaricomycotina</taxon>
        <taxon>Agaricomycetes</taxon>
        <taxon>Polyporales</taxon>
        <taxon>Polyporaceae</taxon>
        <taxon>Lentinus</taxon>
    </lineage>
</organism>
<dbReference type="GO" id="GO:0015171">
    <property type="term" value="F:amino acid transmembrane transporter activity"/>
    <property type="evidence" value="ECO:0007669"/>
    <property type="project" value="TreeGrafter"/>
</dbReference>
<dbReference type="InterPro" id="IPR050524">
    <property type="entry name" value="APC_YAT"/>
</dbReference>
<dbReference type="InterPro" id="IPR004841">
    <property type="entry name" value="AA-permease/SLC12A_dom"/>
</dbReference>
<keyword evidence="3 7" id="KW-0812">Transmembrane</keyword>
<evidence type="ECO:0000256" key="5">
    <source>
        <dbReference type="ARBA" id="ARBA00022989"/>
    </source>
</evidence>
<evidence type="ECO:0000256" key="3">
    <source>
        <dbReference type="ARBA" id="ARBA00022692"/>
    </source>
</evidence>
<sequence length="588" mass="63512">MEVQNRVSAERVFPCGKILALIYHIYARMTATSHAFLLLPAPIEGTMAPADEKAGSASLKKSPSVSDVKAEVVVVSGPKDGLKRQMKNRHIAMISIGGVIGTGLFLGTATALETGGPVGMLLAYIVVGSLCYAVMISLGEMAAFLPIPGGHLTFAGRFFDPALSFTLGWLYWYNWTIILPAELSAASVVISYWNKTINSAAWIAMCLAVVLIINAFGAGAYGEAEFIFASIKVITITGLLILGLVLDLGGGPKHDRIGFRYWKNPGPFVQLDNIGGVKGRFLGWSAVMSQAAFSFIGTEVVAIAGAEVKNPRRNIPKAIRNVYIRLLLFYIGGVIMIGLLVPSNDPRLNIADGTAAASPFVIAINNAGIKVLPSIINAAILTSAWSAANSDLYSSSRALYGLALNGKAPSIFLKLTPHGLPWVSVATCSCFAFLAFMGVSSGSGKVFGWFANMTAVAGLSSWFGIAITYIRFYRGLKAQGINRNTLPYKSPLQPFAGWYAAVGCFVVALFSGWSVFLKGHWRADTFITNYLPMMLFPVLYVGAKLWTRVPLIPYTEMDFKSGLQEVLDASTEETPPRNWIERIWRKIM</sequence>
<comment type="subcellular location">
    <subcellularLocation>
        <location evidence="1">Membrane</location>
        <topology evidence="1">Multi-pass membrane protein</topology>
    </subcellularLocation>
</comment>
<evidence type="ECO:0000256" key="6">
    <source>
        <dbReference type="ARBA" id="ARBA00023136"/>
    </source>
</evidence>
<dbReference type="Pfam" id="PF00324">
    <property type="entry name" value="AA_permease"/>
    <property type="match status" value="1"/>
</dbReference>
<dbReference type="PANTHER" id="PTHR43341:SF20">
    <property type="entry name" value="AAT FAMILY AMINO ACID TRANSPORTER"/>
    <property type="match status" value="1"/>
</dbReference>
<feature type="transmembrane region" description="Helical" evidence="7">
    <location>
        <begin position="91"/>
        <end position="112"/>
    </location>
</feature>
<keyword evidence="5 7" id="KW-1133">Transmembrane helix</keyword>
<evidence type="ECO:0000256" key="2">
    <source>
        <dbReference type="ARBA" id="ARBA00022448"/>
    </source>
</evidence>
<feature type="transmembrane region" description="Helical" evidence="7">
    <location>
        <begin position="226"/>
        <end position="246"/>
    </location>
</feature>
<feature type="transmembrane region" description="Helical" evidence="7">
    <location>
        <begin position="322"/>
        <end position="341"/>
    </location>
</feature>